<dbReference type="GO" id="GO:0016301">
    <property type="term" value="F:kinase activity"/>
    <property type="evidence" value="ECO:0007669"/>
    <property type="project" value="UniProtKB-KW"/>
</dbReference>
<evidence type="ECO:0000313" key="3">
    <source>
        <dbReference type="Proteomes" id="UP000005632"/>
    </source>
</evidence>
<organism evidence="2 3">
    <name type="scientific">Sphaerochaeta pleomorpha (strain ATCC BAA-1885 / DSM 22778 / Grapes)</name>
    <dbReference type="NCBI Taxonomy" id="158190"/>
    <lineage>
        <taxon>Bacteria</taxon>
        <taxon>Pseudomonadati</taxon>
        <taxon>Spirochaetota</taxon>
        <taxon>Spirochaetia</taxon>
        <taxon>Spirochaetales</taxon>
        <taxon>Sphaerochaetaceae</taxon>
        <taxon>Sphaerochaeta</taxon>
    </lineage>
</organism>
<dbReference type="InterPro" id="IPR003594">
    <property type="entry name" value="HATPase_dom"/>
</dbReference>
<dbReference type="eggNOG" id="COG2205">
    <property type="taxonomic scope" value="Bacteria"/>
</dbReference>
<dbReference type="RefSeq" id="WP_014271077.1">
    <property type="nucleotide sequence ID" value="NC_016633.1"/>
</dbReference>
<reference evidence="2 3" key="1">
    <citation type="submission" date="2011-11" db="EMBL/GenBank/DDBJ databases">
        <title>Complete sequence of Spirochaeta sp. grapes.</title>
        <authorList>
            <consortium name="US DOE Joint Genome Institute"/>
            <person name="Lucas S."/>
            <person name="Han J."/>
            <person name="Lapidus A."/>
            <person name="Cheng J.-F."/>
            <person name="Goodwin L."/>
            <person name="Pitluck S."/>
            <person name="Peters L."/>
            <person name="Ovchinnikova G."/>
            <person name="Munk A.C."/>
            <person name="Detter J.C."/>
            <person name="Han C."/>
            <person name="Tapia R."/>
            <person name="Land M."/>
            <person name="Hauser L."/>
            <person name="Kyrpides N."/>
            <person name="Ivanova N."/>
            <person name="Pagani I."/>
            <person name="Ritalahtilisa K."/>
            <person name="Loeffler F."/>
            <person name="Woyke T."/>
        </authorList>
    </citation>
    <scope>NUCLEOTIDE SEQUENCE [LARGE SCALE GENOMIC DNA]</scope>
    <source>
        <strain evidence="3">ATCC BAA-1885 / DSM 22778 / Grapes</strain>
    </source>
</reference>
<dbReference type="Pfam" id="PF02518">
    <property type="entry name" value="HATPase_c"/>
    <property type="match status" value="1"/>
</dbReference>
<protein>
    <submittedName>
        <fullName evidence="2">Histidine kinase</fullName>
    </submittedName>
</protein>
<keyword evidence="2" id="KW-0808">Transferase</keyword>
<dbReference type="Proteomes" id="UP000005632">
    <property type="component" value="Chromosome"/>
</dbReference>
<proteinExistence type="predicted"/>
<dbReference type="SUPFAM" id="SSF55874">
    <property type="entry name" value="ATPase domain of HSP90 chaperone/DNA topoisomerase II/histidine kinase"/>
    <property type="match status" value="1"/>
</dbReference>
<dbReference type="InterPro" id="IPR036890">
    <property type="entry name" value="HATPase_C_sf"/>
</dbReference>
<dbReference type="STRING" id="158190.SpiGrapes_2476"/>
<feature type="domain" description="Histidine kinase" evidence="1">
    <location>
        <begin position="1"/>
        <end position="108"/>
    </location>
</feature>
<sequence>MHIFICDFLLDIVQNSYEAGSTQVILDIQETGTRMQFLVHDNGKGMDKALQEKVLDPFYTNGVKHIKRKVGLGLPFLVQAVEAGGGNFSLSSEPGVGTDVGFGFDLGNIDTPPLGDLPSTLMLLMSHPLAVEFIVRRSLSTEKGRGDYAVSKSELEDVLGPLTQCGAMTLLLEFLQSQEDDLKQFYVEHTPSVV</sequence>
<dbReference type="OrthoDB" id="9797586at2"/>
<keyword evidence="3" id="KW-1185">Reference proteome</keyword>
<dbReference type="CDD" id="cd00075">
    <property type="entry name" value="HATPase"/>
    <property type="match status" value="1"/>
</dbReference>
<evidence type="ECO:0000259" key="1">
    <source>
        <dbReference type="PROSITE" id="PS50109"/>
    </source>
</evidence>
<name>G8QTJ6_SPHPG</name>
<keyword evidence="2" id="KW-0418">Kinase</keyword>
<dbReference type="Gene3D" id="3.30.565.10">
    <property type="entry name" value="Histidine kinase-like ATPase, C-terminal domain"/>
    <property type="match status" value="1"/>
</dbReference>
<dbReference type="PROSITE" id="PS50109">
    <property type="entry name" value="HIS_KIN"/>
    <property type="match status" value="1"/>
</dbReference>
<dbReference type="KEGG" id="sgp:SpiGrapes_2476"/>
<dbReference type="EMBL" id="CP003155">
    <property type="protein sequence ID" value="AEV30237.1"/>
    <property type="molecule type" value="Genomic_DNA"/>
</dbReference>
<dbReference type="AlphaFoldDB" id="G8QTJ6"/>
<gene>
    <name evidence="2" type="ordered locus">SpiGrapes_2476</name>
</gene>
<dbReference type="HOGENOM" id="CLU_125323_0_0_12"/>
<dbReference type="InterPro" id="IPR005467">
    <property type="entry name" value="His_kinase_dom"/>
</dbReference>
<accession>G8QTJ6</accession>
<evidence type="ECO:0000313" key="2">
    <source>
        <dbReference type="EMBL" id="AEV30237.1"/>
    </source>
</evidence>